<dbReference type="Gene3D" id="3.30.1360.210">
    <property type="match status" value="1"/>
</dbReference>
<evidence type="ECO:0000256" key="2">
    <source>
        <dbReference type="ARBA" id="ARBA00022980"/>
    </source>
</evidence>
<evidence type="ECO:0000259" key="6">
    <source>
        <dbReference type="PROSITE" id="PS50089"/>
    </source>
</evidence>
<feature type="compositionally biased region" description="Polar residues" evidence="5">
    <location>
        <begin position="625"/>
        <end position="641"/>
    </location>
</feature>
<dbReference type="GO" id="GO:0008270">
    <property type="term" value="F:zinc ion binding"/>
    <property type="evidence" value="ECO:0007669"/>
    <property type="project" value="UniProtKB-KW"/>
</dbReference>
<keyword evidence="4" id="KW-0863">Zinc-finger</keyword>
<keyword evidence="4" id="KW-0862">Zinc</keyword>
<keyword evidence="8" id="KW-1185">Reference proteome</keyword>
<proteinExistence type="inferred from homology"/>
<evidence type="ECO:0000256" key="5">
    <source>
        <dbReference type="SAM" id="MobiDB-lite"/>
    </source>
</evidence>
<dbReference type="GO" id="GO:0003735">
    <property type="term" value="F:structural constituent of ribosome"/>
    <property type="evidence" value="ECO:0007669"/>
    <property type="project" value="InterPro"/>
</dbReference>
<name>A0A9E7FW53_9LILI</name>
<dbReference type="EMBL" id="CP097507">
    <property type="protein sequence ID" value="URE03431.1"/>
    <property type="molecule type" value="Genomic_DNA"/>
</dbReference>
<evidence type="ECO:0000256" key="1">
    <source>
        <dbReference type="ARBA" id="ARBA00007817"/>
    </source>
</evidence>
<dbReference type="SUPFAM" id="SSF57850">
    <property type="entry name" value="RING/U-box"/>
    <property type="match status" value="1"/>
</dbReference>
<dbReference type="InterPro" id="IPR044274">
    <property type="entry name" value="RFI2"/>
</dbReference>
<dbReference type="InterPro" id="IPR013083">
    <property type="entry name" value="Znf_RING/FYVE/PHD"/>
</dbReference>
<feature type="domain" description="RING-type" evidence="6">
    <location>
        <begin position="21"/>
        <end position="66"/>
    </location>
</feature>
<dbReference type="InterPro" id="IPR038526">
    <property type="entry name" value="Ribosomal_eL22_sf"/>
</dbReference>
<evidence type="ECO:0000256" key="3">
    <source>
        <dbReference type="ARBA" id="ARBA00023274"/>
    </source>
</evidence>
<keyword evidence="2" id="KW-0689">Ribosomal protein</keyword>
<organism evidence="7 8">
    <name type="scientific">Musa troglodytarum</name>
    <name type="common">fe'i banana</name>
    <dbReference type="NCBI Taxonomy" id="320322"/>
    <lineage>
        <taxon>Eukaryota</taxon>
        <taxon>Viridiplantae</taxon>
        <taxon>Streptophyta</taxon>
        <taxon>Embryophyta</taxon>
        <taxon>Tracheophyta</taxon>
        <taxon>Spermatophyta</taxon>
        <taxon>Magnoliopsida</taxon>
        <taxon>Liliopsida</taxon>
        <taxon>Zingiberales</taxon>
        <taxon>Musaceae</taxon>
        <taxon>Musa</taxon>
    </lineage>
</organism>
<dbReference type="Proteomes" id="UP001055439">
    <property type="component" value="Chromosome 5"/>
</dbReference>
<feature type="compositionally biased region" description="Low complexity" evidence="5">
    <location>
        <begin position="642"/>
        <end position="660"/>
    </location>
</feature>
<dbReference type="Pfam" id="PF13639">
    <property type="entry name" value="zf-RING_2"/>
    <property type="match status" value="1"/>
</dbReference>
<keyword evidence="4" id="KW-0479">Metal-binding</keyword>
<keyword evidence="3" id="KW-0687">Ribonucleoprotein</keyword>
<dbReference type="Gene3D" id="3.30.40.10">
    <property type="entry name" value="Zinc/RING finger domain, C3HC4 (zinc finger)"/>
    <property type="match status" value="1"/>
</dbReference>
<dbReference type="PANTHER" id="PTHR46798">
    <property type="entry name" value="OS09G0511500 PROTEIN"/>
    <property type="match status" value="1"/>
</dbReference>
<dbReference type="InterPro" id="IPR001841">
    <property type="entry name" value="Znf_RING"/>
</dbReference>
<dbReference type="OrthoDB" id="676979at2759"/>
<dbReference type="GO" id="GO:1990904">
    <property type="term" value="C:ribonucleoprotein complex"/>
    <property type="evidence" value="ECO:0007669"/>
    <property type="project" value="UniProtKB-KW"/>
</dbReference>
<dbReference type="GO" id="GO:0006412">
    <property type="term" value="P:translation"/>
    <property type="evidence" value="ECO:0007669"/>
    <property type="project" value="InterPro"/>
</dbReference>
<evidence type="ECO:0000313" key="7">
    <source>
        <dbReference type="EMBL" id="URE03431.1"/>
    </source>
</evidence>
<feature type="region of interest" description="Disordered" evidence="5">
    <location>
        <begin position="455"/>
        <end position="539"/>
    </location>
</feature>
<evidence type="ECO:0000256" key="4">
    <source>
        <dbReference type="PROSITE-ProRule" id="PRU00175"/>
    </source>
</evidence>
<feature type="region of interest" description="Disordered" evidence="5">
    <location>
        <begin position="564"/>
        <end position="660"/>
    </location>
</feature>
<dbReference type="EMBL" id="CP097507">
    <property type="protein sequence ID" value="URE03439.1"/>
    <property type="molecule type" value="Genomic_DNA"/>
</dbReference>
<dbReference type="GO" id="GO:0005840">
    <property type="term" value="C:ribosome"/>
    <property type="evidence" value="ECO:0007669"/>
    <property type="project" value="UniProtKB-KW"/>
</dbReference>
<protein>
    <submittedName>
        <fullName evidence="7">Zinc finger, C3HC4 type, domain containing protein</fullName>
    </submittedName>
</protein>
<sequence>MGVVGAGKDTEDGDEVVHVYCSICLSAVKCGGDRSTAKLQCGHEFHLDCIGSAFNAKGVMQCPNCRKVEEGNWFYANGSHSTPELTMDEWIQDEDLYNLNYAESISVTAFPVFLCKIASGFRLSAIMDCSQLLCTSLFALINISLATSYAGIGPVNRMYHKSWTTPVCIRSTAGNECDRLIDIEPFPELGLPAPLHPHWFHRILEPIAMVMNTINSNILKSRMEQSCHILEVCGVSIHRNNVALSWLHAQALTLAALAGAAVVETRGRSPSTRVSGKTLTLSAVAETKMSRGVSGAVAKGGKKKGSTFVIDCAKPVEDKIMDIASLEKFLQERIKAAGGKAGALGDAVTVTRDKSMITVTSEGPFSKRHVDPFKSRSKFWGWTEGSAGRLSVPFAPNRDASSEAGQPTIHQDSYNTPFPHPIPLRRSLGLSRAVHPTFSLRPTWRPPAGLSLSSFSSSSSSSSLPLPTLSRAPKRPGSPAASFWPCRRAATSPTTSNLISRSTSTSPTPASAVPTSPSRRGATPCTPTPSTSPATGSAATCAATTASSAPRLSTIPASLSWPASISTAPTSRATSPSSSASSPTPRSSTSTPTGSAASFRRASPVCSSSTSLMSATTASSGHFRWSSSAYRRSGTSTLGSITSRAPSRPSFSTSRSTPSS</sequence>
<dbReference type="SMART" id="SM00184">
    <property type="entry name" value="RING"/>
    <property type="match status" value="1"/>
</dbReference>
<feature type="compositionally biased region" description="Low complexity" evidence="5">
    <location>
        <begin position="607"/>
        <end position="620"/>
    </location>
</feature>
<evidence type="ECO:0000313" key="8">
    <source>
        <dbReference type="Proteomes" id="UP001055439"/>
    </source>
</evidence>
<accession>A0A9E7FW53</accession>
<dbReference type="Pfam" id="PF01776">
    <property type="entry name" value="Ribosomal_L22e"/>
    <property type="match status" value="1"/>
</dbReference>
<dbReference type="AlphaFoldDB" id="A0A9E7FW53"/>
<dbReference type="InterPro" id="IPR002671">
    <property type="entry name" value="Ribosomal_eL22"/>
</dbReference>
<feature type="compositionally biased region" description="Low complexity" evidence="5">
    <location>
        <begin position="564"/>
        <end position="598"/>
    </location>
</feature>
<comment type="similarity">
    <text evidence="1">Belongs to the eukaryotic ribosomal protein eL22 family.</text>
</comment>
<feature type="region of interest" description="Disordered" evidence="5">
    <location>
        <begin position="391"/>
        <end position="420"/>
    </location>
</feature>
<feature type="compositionally biased region" description="Polar residues" evidence="5">
    <location>
        <begin position="403"/>
        <end position="416"/>
    </location>
</feature>
<dbReference type="GO" id="GO:0004842">
    <property type="term" value="F:ubiquitin-protein transferase activity"/>
    <property type="evidence" value="ECO:0007669"/>
    <property type="project" value="InterPro"/>
</dbReference>
<feature type="compositionally biased region" description="Low complexity" evidence="5">
    <location>
        <begin position="500"/>
        <end position="539"/>
    </location>
</feature>
<gene>
    <name evidence="7" type="ORF">MUK42_19681</name>
</gene>
<dbReference type="PANTHER" id="PTHR46798:SF3">
    <property type="entry name" value="RING FINGER FAMILY PROTEIN"/>
    <property type="match status" value="1"/>
</dbReference>
<reference evidence="7" key="1">
    <citation type="submission" date="2022-05" db="EMBL/GenBank/DDBJ databases">
        <title>The Musa troglodytarum L. genome provides insights into the mechanism of non-climacteric behaviour and enrichment of carotenoids.</title>
        <authorList>
            <person name="Wang J."/>
        </authorList>
    </citation>
    <scope>NUCLEOTIDE SEQUENCE</scope>
    <source>
        <tissue evidence="7">Leaf</tissue>
    </source>
</reference>
<dbReference type="PROSITE" id="PS50089">
    <property type="entry name" value="ZF_RING_2"/>
    <property type="match status" value="1"/>
</dbReference>
<feature type="compositionally biased region" description="Low complexity" evidence="5">
    <location>
        <begin position="455"/>
        <end position="470"/>
    </location>
</feature>